<reference evidence="2" key="1">
    <citation type="submission" date="2020-07" db="EMBL/GenBank/DDBJ databases">
        <title>Genome sequence and genetic diversity analysis of an under-domesticated orphan crop, white fonio (Digitaria exilis).</title>
        <authorList>
            <person name="Bennetzen J.L."/>
            <person name="Chen S."/>
            <person name="Ma X."/>
            <person name="Wang X."/>
            <person name="Yssel A.E.J."/>
            <person name="Chaluvadi S.R."/>
            <person name="Johnson M."/>
            <person name="Gangashetty P."/>
            <person name="Hamidou F."/>
            <person name="Sanogo M.D."/>
            <person name="Zwaenepoel A."/>
            <person name="Wallace J."/>
            <person name="Van De Peer Y."/>
            <person name="Van Deynze A."/>
        </authorList>
    </citation>
    <scope>NUCLEOTIDE SEQUENCE</scope>
    <source>
        <tissue evidence="2">Leaves</tissue>
    </source>
</reference>
<sequence>MSATWPWVILGRVPRVLPIPGDDEAEAVAAAAFRAPDFSFRVALPPRATVLTVAPLAHPDPNEPDSYPYILAAGPDCLLLNFAVKPFYGVHSALDARETYLVVARRFGTSGGQQGHAGTPLGQRIPVRRDRDGDAPVAYNVGSVGLVASYGGDYTVAELRVDRGGERARLFRFREGDEGWVEDELSSPLAAEDRAWVPDGVVAQKNTLWWFDLSWGLLSCDVVVDEPVLLFHKLPEDRALGKDWWPGIHTHRCVAVSRRELRYVEIVTEDGGGDKEAATVSMWTRLMANPAAGWEWEKKYAMSFEKLWNDNTYMDTGLPRKVPVLSAVCPSNPNLVYFALEQRLFGVNVPVHKVVEIADEPHERVETPWPAPASCRYVHAWNLPPRVASDLDLVGFSSSDEDEDQEEERDEEELLKLGLQAAMRMDPATLKSEVEKFFNFEERPPSPEKKVLMQLRPRPPFNFWLTDKEAEADLAEVDRRVMTKRRRDE</sequence>
<dbReference type="EMBL" id="JACEFO010002497">
    <property type="protein sequence ID" value="KAF8657528.1"/>
    <property type="molecule type" value="Genomic_DNA"/>
</dbReference>
<dbReference type="InterPro" id="IPR011676">
    <property type="entry name" value="DUF1618"/>
</dbReference>
<proteinExistence type="predicted"/>
<feature type="domain" description="DUF1618" evidence="1">
    <location>
        <begin position="210"/>
        <end position="337"/>
    </location>
</feature>
<gene>
    <name evidence="2" type="ORF">HU200_060092</name>
</gene>
<protein>
    <recommendedName>
        <fullName evidence="1">DUF1618 domain-containing protein</fullName>
    </recommendedName>
</protein>
<dbReference type="PANTHER" id="PTHR33086">
    <property type="entry name" value="OS05G0468200 PROTEIN-RELATED"/>
    <property type="match status" value="1"/>
</dbReference>
<evidence type="ECO:0000313" key="3">
    <source>
        <dbReference type="Proteomes" id="UP000636709"/>
    </source>
</evidence>
<evidence type="ECO:0000259" key="1">
    <source>
        <dbReference type="Pfam" id="PF07762"/>
    </source>
</evidence>
<dbReference type="Proteomes" id="UP000636709">
    <property type="component" value="Unassembled WGS sequence"/>
</dbReference>
<dbReference type="AlphaFoldDB" id="A0A835AAF9"/>
<name>A0A835AAF9_9POAL</name>
<comment type="caution">
    <text evidence="2">The sequence shown here is derived from an EMBL/GenBank/DDBJ whole genome shotgun (WGS) entry which is preliminary data.</text>
</comment>
<keyword evidence="3" id="KW-1185">Reference proteome</keyword>
<organism evidence="2 3">
    <name type="scientific">Digitaria exilis</name>
    <dbReference type="NCBI Taxonomy" id="1010633"/>
    <lineage>
        <taxon>Eukaryota</taxon>
        <taxon>Viridiplantae</taxon>
        <taxon>Streptophyta</taxon>
        <taxon>Embryophyta</taxon>
        <taxon>Tracheophyta</taxon>
        <taxon>Spermatophyta</taxon>
        <taxon>Magnoliopsida</taxon>
        <taxon>Liliopsida</taxon>
        <taxon>Poales</taxon>
        <taxon>Poaceae</taxon>
        <taxon>PACMAD clade</taxon>
        <taxon>Panicoideae</taxon>
        <taxon>Panicodae</taxon>
        <taxon>Paniceae</taxon>
        <taxon>Anthephorinae</taxon>
        <taxon>Digitaria</taxon>
    </lineage>
</organism>
<evidence type="ECO:0000313" key="2">
    <source>
        <dbReference type="EMBL" id="KAF8657528.1"/>
    </source>
</evidence>
<accession>A0A835AAF9</accession>
<dbReference type="PANTHER" id="PTHR33086:SF73">
    <property type="entry name" value="OS01G0245901 PROTEIN"/>
    <property type="match status" value="1"/>
</dbReference>
<dbReference type="OrthoDB" id="670986at2759"/>
<dbReference type="Pfam" id="PF07762">
    <property type="entry name" value="DUF1618"/>
    <property type="match status" value="1"/>
</dbReference>